<dbReference type="Gene3D" id="1.10.246.30">
    <property type="match status" value="1"/>
</dbReference>
<dbReference type="InterPro" id="IPR008016">
    <property type="entry name" value="Gp10"/>
</dbReference>
<dbReference type="Gene3D" id="2.40.500.10">
    <property type="entry name" value="Upper collar protein gp10 (connector protein)"/>
    <property type="match status" value="1"/>
</dbReference>
<evidence type="ECO:0000313" key="1">
    <source>
        <dbReference type="EMBL" id="DAD72325.1"/>
    </source>
</evidence>
<name>A0A8S5LQK1_9CAUD</name>
<proteinExistence type="predicted"/>
<dbReference type="InterPro" id="IPR036199">
    <property type="entry name" value="Gp10_sf"/>
</dbReference>
<dbReference type="Gene3D" id="3.30.1350.20">
    <property type="entry name" value="Bacteriophage PHI-29 conector. Domain 3"/>
    <property type="match status" value="1"/>
</dbReference>
<dbReference type="EMBL" id="BK015897">
    <property type="protein sequence ID" value="DAD72325.1"/>
    <property type="molecule type" value="Genomic_DNA"/>
</dbReference>
<accession>A0A8S5LQK1</accession>
<dbReference type="SUPFAM" id="SSF56826">
    <property type="entry name" value="Upper collar protein gp10 (connector protein)"/>
    <property type="match status" value="1"/>
</dbReference>
<organism evidence="1">
    <name type="scientific">Podoviridae sp. ctC8s18</name>
    <dbReference type="NCBI Taxonomy" id="2827617"/>
    <lineage>
        <taxon>Viruses</taxon>
        <taxon>Duplodnaviria</taxon>
        <taxon>Heunggongvirae</taxon>
        <taxon>Uroviricota</taxon>
        <taxon>Caudoviricetes</taxon>
    </lineage>
</organism>
<reference evidence="1" key="1">
    <citation type="journal article" date="2021" name="Proc. Natl. Acad. Sci. U.S.A.">
        <title>A Catalog of Tens of Thousands of Viruses from Human Metagenomes Reveals Hidden Associations with Chronic Diseases.</title>
        <authorList>
            <person name="Tisza M.J."/>
            <person name="Buck C.B."/>
        </authorList>
    </citation>
    <scope>NUCLEOTIDE SEQUENCE</scope>
    <source>
        <strain evidence="1">CtC8s18</strain>
    </source>
</reference>
<sequence>MSKNKRYRWQSAERNNQTYFDYLYRLKNLAINSFKWENVPDTVNIEYLERQFFEKGYCIFFEDEFLGYLCLSGNFEKLDVYGEPTRYTAIGANGYSNSNLNVGNSVIMWNNYLHLPTFMTIEQYAYRMYEIERSIDVNVKSQKTPLMVIASEQQRLTMQNLYMQYDGNEPFIFGNKDLDLTGIQSIKTDAPYVSDKLESLKHQIWNEALTFLGIENSNQDKRERLVADEVASNYGNVEAQRKVFLNAREIAVDKINKMFGLDIKVSFNSEISTMVNEPNLTGGLNLEQIYNSTNQRYRNGSGE</sequence>
<dbReference type="Pfam" id="PF05352">
    <property type="entry name" value="Phage_connector"/>
    <property type="match status" value="1"/>
</dbReference>
<protein>
    <submittedName>
        <fullName evidence="1">Upper collar protein</fullName>
    </submittedName>
</protein>